<evidence type="ECO:0000259" key="1">
    <source>
        <dbReference type="Pfam" id="PF04994"/>
    </source>
</evidence>
<accession>A0ABP7MF31</accession>
<proteinExistence type="predicted"/>
<evidence type="ECO:0000313" key="2">
    <source>
        <dbReference type="EMBL" id="GAA3919621.1"/>
    </source>
</evidence>
<dbReference type="EMBL" id="BAABBN010000004">
    <property type="protein sequence ID" value="GAA3919621.1"/>
    <property type="molecule type" value="Genomic_DNA"/>
</dbReference>
<dbReference type="PANTHER" id="PTHR36121">
    <property type="entry name" value="PROTEIN SXY"/>
    <property type="match status" value="1"/>
</dbReference>
<dbReference type="RefSeq" id="WP_344796847.1">
    <property type="nucleotide sequence ID" value="NZ_BAABBN010000004.1"/>
</dbReference>
<dbReference type="Proteomes" id="UP001501565">
    <property type="component" value="Unassembled WGS sequence"/>
</dbReference>
<evidence type="ECO:0000313" key="3">
    <source>
        <dbReference type="Proteomes" id="UP001501565"/>
    </source>
</evidence>
<dbReference type="PANTHER" id="PTHR36121:SF1">
    <property type="entry name" value="PROTEIN SXY"/>
    <property type="match status" value="1"/>
</dbReference>
<reference evidence="3" key="1">
    <citation type="journal article" date="2019" name="Int. J. Syst. Evol. Microbiol.">
        <title>The Global Catalogue of Microorganisms (GCM) 10K type strain sequencing project: providing services to taxonomists for standard genome sequencing and annotation.</title>
        <authorList>
            <consortium name="The Broad Institute Genomics Platform"/>
            <consortium name="The Broad Institute Genome Sequencing Center for Infectious Disease"/>
            <person name="Wu L."/>
            <person name="Ma J."/>
        </authorList>
    </citation>
    <scope>NUCLEOTIDE SEQUENCE [LARGE SCALE GENOMIC DNA]</scope>
    <source>
        <strain evidence="3">JCM 17551</strain>
    </source>
</reference>
<organism evidence="2 3">
    <name type="scientific">Litoribacillus peritrichatus</name>
    <dbReference type="NCBI Taxonomy" id="718191"/>
    <lineage>
        <taxon>Bacteria</taxon>
        <taxon>Pseudomonadati</taxon>
        <taxon>Pseudomonadota</taxon>
        <taxon>Gammaproteobacteria</taxon>
        <taxon>Oceanospirillales</taxon>
        <taxon>Oceanospirillaceae</taxon>
        <taxon>Litoribacillus</taxon>
    </lineage>
</organism>
<dbReference type="Pfam" id="PF04994">
    <property type="entry name" value="TfoX_C"/>
    <property type="match status" value="1"/>
</dbReference>
<comment type="caution">
    <text evidence="2">The sequence shown here is derived from an EMBL/GenBank/DDBJ whole genome shotgun (WGS) entry which is preliminary data.</text>
</comment>
<name>A0ABP7MF31_9GAMM</name>
<protein>
    <recommendedName>
        <fullName evidence="1">TfoX C-terminal domain-containing protein</fullName>
    </recommendedName>
</protein>
<gene>
    <name evidence="2" type="ORF">GCM10022277_13850</name>
</gene>
<dbReference type="InterPro" id="IPR007077">
    <property type="entry name" value="TfoX_C"/>
</dbReference>
<keyword evidence="3" id="KW-1185">Reference proteome</keyword>
<dbReference type="InterPro" id="IPR047525">
    <property type="entry name" value="TfoX-like"/>
</dbReference>
<sequence length="98" mass="10932">MKVSELKNLAVKSELQLAEVGVCSAEDLRDMGSAEAFVRLKAHFKKGISLNFLYAMEAGLRGEHWQLISDEDKLSLQTEVAALEELYSTFHKVPMSDS</sequence>
<dbReference type="Gene3D" id="1.10.150.20">
    <property type="entry name" value="5' to 3' exonuclease, C-terminal subdomain"/>
    <property type="match status" value="1"/>
</dbReference>
<feature type="domain" description="TfoX C-terminal" evidence="1">
    <location>
        <begin position="3"/>
        <end position="79"/>
    </location>
</feature>